<organism evidence="2 3">
    <name type="scientific">Herpetosiphon gulosus</name>
    <dbReference type="NCBI Taxonomy" id="1973496"/>
    <lineage>
        <taxon>Bacteria</taxon>
        <taxon>Bacillati</taxon>
        <taxon>Chloroflexota</taxon>
        <taxon>Chloroflexia</taxon>
        <taxon>Herpetosiphonales</taxon>
        <taxon>Herpetosiphonaceae</taxon>
        <taxon>Herpetosiphon</taxon>
    </lineage>
</organism>
<comment type="caution">
    <text evidence="2">The sequence shown here is derived from an EMBL/GenBank/DDBJ whole genome shotgun (WGS) entry which is preliminary data.</text>
</comment>
<proteinExistence type="predicted"/>
<dbReference type="RefSeq" id="WP_345722153.1">
    <property type="nucleotide sequence ID" value="NZ_BAABRU010000007.1"/>
</dbReference>
<protein>
    <recommendedName>
        <fullName evidence="1">CRISPR-associated protein Cas6 C-terminal domain-containing protein</fullName>
    </recommendedName>
</protein>
<evidence type="ECO:0000313" key="2">
    <source>
        <dbReference type="EMBL" id="GAA5528540.1"/>
    </source>
</evidence>
<keyword evidence="3" id="KW-1185">Reference proteome</keyword>
<evidence type="ECO:0000313" key="3">
    <source>
        <dbReference type="Proteomes" id="UP001428290"/>
    </source>
</evidence>
<dbReference type="EMBL" id="BAABRU010000007">
    <property type="protein sequence ID" value="GAA5528540.1"/>
    <property type="molecule type" value="Genomic_DNA"/>
</dbReference>
<dbReference type="Gene3D" id="3.30.70.1900">
    <property type="match status" value="1"/>
</dbReference>
<accession>A0ABP9WZH1</accession>
<gene>
    <name evidence="2" type="ORF">Hgul01_02341</name>
</gene>
<sequence>MELLPDLPLVHLRFVYRFMAETRLPRWKGALLRGGWGRALSKVFCIPTCENVNDCQVACPYRNLFAPEAPPNQLVGVREAPRPFIVRPPLDEQTQFSIGDRLSFDLILIGSAERHVIPIIAAFEHLGRLGLGEDRALAELTQVDSFSSQRQQFIPLLKDGQWFGMAAQLQPQFFLDHAQRFASRWQLQFVTPTRLKQHGQLARQFDLPLIVGAALRRMQQMNSLYGTKPWNCDLDQLFNQARAAQFEAANTRWVEWGRTSAATGQNMQFGGVVGTIDFSRVTPALTALLLMASALHIGKAAVFGNGWFRLR</sequence>
<dbReference type="Pfam" id="PF10040">
    <property type="entry name" value="CRISPR_Cas6"/>
    <property type="match status" value="1"/>
</dbReference>
<name>A0ABP9WZH1_9CHLR</name>
<dbReference type="InterPro" id="IPR019267">
    <property type="entry name" value="CRISPR-assoc_Cas6_C"/>
</dbReference>
<reference evidence="2 3" key="1">
    <citation type="submission" date="2024-02" db="EMBL/GenBank/DDBJ databases">
        <title>Herpetosiphon gulosus NBRC 112829.</title>
        <authorList>
            <person name="Ichikawa N."/>
            <person name="Katano-Makiyama Y."/>
            <person name="Hidaka K."/>
        </authorList>
    </citation>
    <scope>NUCLEOTIDE SEQUENCE [LARGE SCALE GENOMIC DNA]</scope>
    <source>
        <strain evidence="2 3">NBRC 112829</strain>
    </source>
</reference>
<feature type="domain" description="CRISPR-associated protein Cas6 C-terminal" evidence="1">
    <location>
        <begin position="187"/>
        <end position="307"/>
    </location>
</feature>
<evidence type="ECO:0000259" key="1">
    <source>
        <dbReference type="Pfam" id="PF10040"/>
    </source>
</evidence>
<dbReference type="Proteomes" id="UP001428290">
    <property type="component" value="Unassembled WGS sequence"/>
</dbReference>